<comment type="caution">
    <text evidence="10">The sequence shown here is derived from an EMBL/GenBank/DDBJ whole genome shotgun (WGS) entry which is preliminary data.</text>
</comment>
<proteinExistence type="inferred from homology"/>
<dbReference type="Gene3D" id="3.40.50.300">
    <property type="entry name" value="P-loop containing nucleotide triphosphate hydrolases"/>
    <property type="match status" value="1"/>
</dbReference>
<dbReference type="PANTHER" id="PTHR34388">
    <property type="entry name" value="DNA POLYMERASE III SUBUNIT DELTA"/>
    <property type="match status" value="1"/>
</dbReference>
<evidence type="ECO:0000313" key="11">
    <source>
        <dbReference type="Proteomes" id="UP001501074"/>
    </source>
</evidence>
<dbReference type="InterPro" id="IPR008921">
    <property type="entry name" value="DNA_pol3_clamp-load_cplx_C"/>
</dbReference>
<evidence type="ECO:0000259" key="9">
    <source>
        <dbReference type="Pfam" id="PF21694"/>
    </source>
</evidence>
<accession>A0ABP7A336</accession>
<evidence type="ECO:0000256" key="1">
    <source>
        <dbReference type="ARBA" id="ARBA00012417"/>
    </source>
</evidence>
<keyword evidence="2" id="KW-0808">Transferase</keyword>
<dbReference type="SUPFAM" id="SSF52540">
    <property type="entry name" value="P-loop containing nucleoside triphosphate hydrolases"/>
    <property type="match status" value="1"/>
</dbReference>
<evidence type="ECO:0000256" key="2">
    <source>
        <dbReference type="ARBA" id="ARBA00022679"/>
    </source>
</evidence>
<dbReference type="PANTHER" id="PTHR34388:SF1">
    <property type="entry name" value="DNA POLYMERASE III SUBUNIT DELTA"/>
    <property type="match status" value="1"/>
</dbReference>
<keyword evidence="3" id="KW-0548">Nucleotidyltransferase</keyword>
<evidence type="ECO:0000256" key="7">
    <source>
        <dbReference type="ARBA" id="ARBA00049244"/>
    </source>
</evidence>
<protein>
    <recommendedName>
        <fullName evidence="1">DNA-directed DNA polymerase</fullName>
        <ecNumber evidence="1">2.7.7.7</ecNumber>
    </recommendedName>
</protein>
<dbReference type="Pfam" id="PF21694">
    <property type="entry name" value="DNA_pol3_delta_C"/>
    <property type="match status" value="1"/>
</dbReference>
<organism evidence="10 11">
    <name type="scientific">Kineosporia mesophila</name>
    <dbReference type="NCBI Taxonomy" id="566012"/>
    <lineage>
        <taxon>Bacteria</taxon>
        <taxon>Bacillati</taxon>
        <taxon>Actinomycetota</taxon>
        <taxon>Actinomycetes</taxon>
        <taxon>Kineosporiales</taxon>
        <taxon>Kineosporiaceae</taxon>
        <taxon>Kineosporia</taxon>
    </lineage>
</organism>
<dbReference type="EMBL" id="BAAAZO010000009">
    <property type="protein sequence ID" value="GAA3624010.1"/>
    <property type="molecule type" value="Genomic_DNA"/>
</dbReference>
<dbReference type="NCBIfam" id="TIGR01128">
    <property type="entry name" value="holA"/>
    <property type="match status" value="1"/>
</dbReference>
<evidence type="ECO:0000256" key="8">
    <source>
        <dbReference type="SAM" id="MobiDB-lite"/>
    </source>
</evidence>
<dbReference type="SUPFAM" id="SSF48019">
    <property type="entry name" value="post-AAA+ oligomerization domain-like"/>
    <property type="match status" value="1"/>
</dbReference>
<keyword evidence="4" id="KW-0235">DNA replication</keyword>
<evidence type="ECO:0000313" key="10">
    <source>
        <dbReference type="EMBL" id="GAA3624010.1"/>
    </source>
</evidence>
<sequence length="346" mass="36068">MAAAGAGSRSRSGSKSTSKANNPIVTPDAVRPAPVLLVVGSESVFADRAVSNVLAAARAADPETEVERMEAAGYLAGMLSVATSPSLFGGGKVVVLENVEQANEALVTDVTGYLKDPSQEACVVIRHSGVLRARPLLEAARAINAPEVQCQPITRDDEKVEFATNEFRRGDRKITAAAVRALVDAVGNDLRELAASCSQLMNDDETARIDVDSVERYFGGRVEVTGFKVADAAVAGHAEEALVLLRHALATGADPVPLVAAVAMKVRGLAKVSAAGRGSSASMAKSLGMAPWQIDRARRELNGWDESGLATAVMALAEADAGVKGGGRDPVYAVERLVLTVAQSRR</sequence>
<feature type="region of interest" description="Disordered" evidence="8">
    <location>
        <begin position="1"/>
        <end position="25"/>
    </location>
</feature>
<keyword evidence="11" id="KW-1185">Reference proteome</keyword>
<dbReference type="InterPro" id="IPR048466">
    <property type="entry name" value="DNA_pol3_delta-like_C"/>
</dbReference>
<feature type="domain" description="DNA polymerase III delta subunit-like C-terminal" evidence="9">
    <location>
        <begin position="227"/>
        <end position="340"/>
    </location>
</feature>
<feature type="compositionally biased region" description="Low complexity" evidence="8">
    <location>
        <begin position="1"/>
        <end position="20"/>
    </location>
</feature>
<dbReference type="Gene3D" id="1.20.272.10">
    <property type="match status" value="1"/>
</dbReference>
<gene>
    <name evidence="10" type="primary">holA</name>
    <name evidence="10" type="ORF">GCM10022223_46280</name>
</gene>
<dbReference type="RefSeq" id="WP_231481410.1">
    <property type="nucleotide sequence ID" value="NZ_BAAAZO010000009.1"/>
</dbReference>
<comment type="similarity">
    <text evidence="6">Belongs to the DNA polymerase HolA subunit family.</text>
</comment>
<evidence type="ECO:0000256" key="4">
    <source>
        <dbReference type="ARBA" id="ARBA00022705"/>
    </source>
</evidence>
<evidence type="ECO:0000256" key="5">
    <source>
        <dbReference type="ARBA" id="ARBA00022932"/>
    </source>
</evidence>
<dbReference type="Proteomes" id="UP001501074">
    <property type="component" value="Unassembled WGS sequence"/>
</dbReference>
<dbReference type="InterPro" id="IPR005790">
    <property type="entry name" value="DNA_polIII_delta"/>
</dbReference>
<name>A0ABP7A336_9ACTN</name>
<comment type="catalytic activity">
    <reaction evidence="7">
        <text>DNA(n) + a 2'-deoxyribonucleoside 5'-triphosphate = DNA(n+1) + diphosphate</text>
        <dbReference type="Rhea" id="RHEA:22508"/>
        <dbReference type="Rhea" id="RHEA-COMP:17339"/>
        <dbReference type="Rhea" id="RHEA-COMP:17340"/>
        <dbReference type="ChEBI" id="CHEBI:33019"/>
        <dbReference type="ChEBI" id="CHEBI:61560"/>
        <dbReference type="ChEBI" id="CHEBI:173112"/>
        <dbReference type="EC" id="2.7.7.7"/>
    </reaction>
</comment>
<dbReference type="EC" id="2.7.7.7" evidence="1"/>
<reference evidence="11" key="1">
    <citation type="journal article" date="2019" name="Int. J. Syst. Evol. Microbiol.">
        <title>The Global Catalogue of Microorganisms (GCM) 10K type strain sequencing project: providing services to taxonomists for standard genome sequencing and annotation.</title>
        <authorList>
            <consortium name="The Broad Institute Genomics Platform"/>
            <consortium name="The Broad Institute Genome Sequencing Center for Infectious Disease"/>
            <person name="Wu L."/>
            <person name="Ma J."/>
        </authorList>
    </citation>
    <scope>NUCLEOTIDE SEQUENCE [LARGE SCALE GENOMIC DNA]</scope>
    <source>
        <strain evidence="11">JCM 16902</strain>
    </source>
</reference>
<evidence type="ECO:0000256" key="6">
    <source>
        <dbReference type="ARBA" id="ARBA00034754"/>
    </source>
</evidence>
<evidence type="ECO:0000256" key="3">
    <source>
        <dbReference type="ARBA" id="ARBA00022695"/>
    </source>
</evidence>
<keyword evidence="5" id="KW-0239">DNA-directed DNA polymerase</keyword>
<dbReference type="InterPro" id="IPR027417">
    <property type="entry name" value="P-loop_NTPase"/>
</dbReference>